<keyword evidence="3" id="KW-1185">Reference proteome</keyword>
<protein>
    <submittedName>
        <fullName evidence="2">Uncharacterized protein</fullName>
    </submittedName>
</protein>
<dbReference type="VEuPathDB" id="FungiDB:ASPCADRAFT_706"/>
<dbReference type="OMA" id="VMVLHRD"/>
<gene>
    <name evidence="2" type="ORF">ASPCADRAFT_706</name>
</gene>
<evidence type="ECO:0000313" key="3">
    <source>
        <dbReference type="Proteomes" id="UP000188318"/>
    </source>
</evidence>
<name>A0A1R3S2F5_ASPC5</name>
<dbReference type="OrthoDB" id="4510873at2759"/>
<dbReference type="EMBL" id="KV907493">
    <property type="protein sequence ID" value="OOG00950.1"/>
    <property type="molecule type" value="Genomic_DNA"/>
</dbReference>
<dbReference type="Proteomes" id="UP000188318">
    <property type="component" value="Unassembled WGS sequence"/>
</dbReference>
<reference evidence="3" key="1">
    <citation type="journal article" date="2017" name="Genome Biol.">
        <title>Comparative genomics reveals high biological diversity and specific adaptations in the industrially and medically important fungal genus Aspergillus.</title>
        <authorList>
            <person name="de Vries R.P."/>
            <person name="Riley R."/>
            <person name="Wiebenga A."/>
            <person name="Aguilar-Osorio G."/>
            <person name="Amillis S."/>
            <person name="Uchima C.A."/>
            <person name="Anderluh G."/>
            <person name="Asadollahi M."/>
            <person name="Askin M."/>
            <person name="Barry K."/>
            <person name="Battaglia E."/>
            <person name="Bayram O."/>
            <person name="Benocci T."/>
            <person name="Braus-Stromeyer S.A."/>
            <person name="Caldana C."/>
            <person name="Canovas D."/>
            <person name="Cerqueira G.C."/>
            <person name="Chen F."/>
            <person name="Chen W."/>
            <person name="Choi C."/>
            <person name="Clum A."/>
            <person name="Dos Santos R.A."/>
            <person name="Damasio A.R."/>
            <person name="Diallinas G."/>
            <person name="Emri T."/>
            <person name="Fekete E."/>
            <person name="Flipphi M."/>
            <person name="Freyberg S."/>
            <person name="Gallo A."/>
            <person name="Gournas C."/>
            <person name="Habgood R."/>
            <person name="Hainaut M."/>
            <person name="Harispe M.L."/>
            <person name="Henrissat B."/>
            <person name="Hilden K.S."/>
            <person name="Hope R."/>
            <person name="Hossain A."/>
            <person name="Karabika E."/>
            <person name="Karaffa L."/>
            <person name="Karanyi Z."/>
            <person name="Krasevec N."/>
            <person name="Kuo A."/>
            <person name="Kusch H."/>
            <person name="LaButti K."/>
            <person name="Lagendijk E.L."/>
            <person name="Lapidus A."/>
            <person name="Levasseur A."/>
            <person name="Lindquist E."/>
            <person name="Lipzen A."/>
            <person name="Logrieco A.F."/>
            <person name="MacCabe A."/>
            <person name="Maekelae M.R."/>
            <person name="Malavazi I."/>
            <person name="Melin P."/>
            <person name="Meyer V."/>
            <person name="Mielnichuk N."/>
            <person name="Miskei M."/>
            <person name="Molnar A.P."/>
            <person name="Mule G."/>
            <person name="Ngan C.Y."/>
            <person name="Orejas M."/>
            <person name="Orosz E."/>
            <person name="Ouedraogo J.P."/>
            <person name="Overkamp K.M."/>
            <person name="Park H.-S."/>
            <person name="Perrone G."/>
            <person name="Piumi F."/>
            <person name="Punt P.J."/>
            <person name="Ram A.F."/>
            <person name="Ramon A."/>
            <person name="Rauscher S."/>
            <person name="Record E."/>
            <person name="Riano-Pachon D.M."/>
            <person name="Robert V."/>
            <person name="Roehrig J."/>
            <person name="Ruller R."/>
            <person name="Salamov A."/>
            <person name="Salih N.S."/>
            <person name="Samson R.A."/>
            <person name="Sandor E."/>
            <person name="Sanguinetti M."/>
            <person name="Schuetze T."/>
            <person name="Sepcic K."/>
            <person name="Shelest E."/>
            <person name="Sherlock G."/>
            <person name="Sophianopoulou V."/>
            <person name="Squina F.M."/>
            <person name="Sun H."/>
            <person name="Susca A."/>
            <person name="Todd R.B."/>
            <person name="Tsang A."/>
            <person name="Unkles S.E."/>
            <person name="van de Wiele N."/>
            <person name="van Rossen-Uffink D."/>
            <person name="Oliveira J.V."/>
            <person name="Vesth T.C."/>
            <person name="Visser J."/>
            <person name="Yu J.-H."/>
            <person name="Zhou M."/>
            <person name="Andersen M.R."/>
            <person name="Archer D.B."/>
            <person name="Baker S.E."/>
            <person name="Benoit I."/>
            <person name="Brakhage A.A."/>
            <person name="Braus G.H."/>
            <person name="Fischer R."/>
            <person name="Frisvad J.C."/>
            <person name="Goldman G.H."/>
            <person name="Houbraken J."/>
            <person name="Oakley B."/>
            <person name="Pocsi I."/>
            <person name="Scazzocchio C."/>
            <person name="Seiboth B."/>
            <person name="vanKuyk P.A."/>
            <person name="Wortman J."/>
            <person name="Dyer P.S."/>
            <person name="Grigoriev I.V."/>
        </authorList>
    </citation>
    <scope>NUCLEOTIDE SEQUENCE [LARGE SCALE GENOMIC DNA]</scope>
    <source>
        <strain evidence="3">ITEM 5010</strain>
    </source>
</reference>
<proteinExistence type="predicted"/>
<keyword evidence="1" id="KW-1133">Transmembrane helix</keyword>
<organism evidence="2 3">
    <name type="scientific">Aspergillus carbonarius (strain ITEM 5010)</name>
    <dbReference type="NCBI Taxonomy" id="602072"/>
    <lineage>
        <taxon>Eukaryota</taxon>
        <taxon>Fungi</taxon>
        <taxon>Dikarya</taxon>
        <taxon>Ascomycota</taxon>
        <taxon>Pezizomycotina</taxon>
        <taxon>Eurotiomycetes</taxon>
        <taxon>Eurotiomycetidae</taxon>
        <taxon>Eurotiales</taxon>
        <taxon>Aspergillaceae</taxon>
        <taxon>Aspergillus</taxon>
        <taxon>Aspergillus subgen. Circumdati</taxon>
    </lineage>
</organism>
<keyword evidence="1" id="KW-0812">Transmembrane</keyword>
<accession>A0A1R3S2F5</accession>
<feature type="transmembrane region" description="Helical" evidence="1">
    <location>
        <begin position="126"/>
        <end position="146"/>
    </location>
</feature>
<evidence type="ECO:0000313" key="2">
    <source>
        <dbReference type="EMBL" id="OOG00950.1"/>
    </source>
</evidence>
<dbReference type="AlphaFoldDB" id="A0A1R3S2F5"/>
<sequence length="197" mass="22234">MAAIQYLSNNSQVYREFLYFDDAEREWRVNFRGLHRMILARLQENLISEIGEIKRSGFMITDEGLARLEPLLTRYTQAVRDFDYMAKSAENAHDDISKDLFVRREMGYRSQDVPDQGSFLYQEGRLLVALVITAIFVLLPMIVMVLHRDKTTALIVSSAFTVAFALLVAALDIKADVAIGVVAAYTAVLGTFVVSTL</sequence>
<keyword evidence="1" id="KW-0472">Membrane</keyword>
<feature type="transmembrane region" description="Helical" evidence="1">
    <location>
        <begin position="177"/>
        <end position="195"/>
    </location>
</feature>
<feature type="transmembrane region" description="Helical" evidence="1">
    <location>
        <begin position="153"/>
        <end position="171"/>
    </location>
</feature>
<evidence type="ECO:0000256" key="1">
    <source>
        <dbReference type="SAM" id="Phobius"/>
    </source>
</evidence>